<comment type="caution">
    <text evidence="4">The sequence shown here is derived from an EMBL/GenBank/DDBJ whole genome shotgun (WGS) entry which is preliminary data.</text>
</comment>
<dbReference type="InterPro" id="IPR000595">
    <property type="entry name" value="cNMP-bd_dom"/>
</dbReference>
<organism evidence="4 5">
    <name type="scientific">Popillia japonica</name>
    <name type="common">Japanese beetle</name>
    <dbReference type="NCBI Taxonomy" id="7064"/>
    <lineage>
        <taxon>Eukaryota</taxon>
        <taxon>Metazoa</taxon>
        <taxon>Ecdysozoa</taxon>
        <taxon>Arthropoda</taxon>
        <taxon>Hexapoda</taxon>
        <taxon>Insecta</taxon>
        <taxon>Pterygota</taxon>
        <taxon>Neoptera</taxon>
        <taxon>Endopterygota</taxon>
        <taxon>Coleoptera</taxon>
        <taxon>Polyphaga</taxon>
        <taxon>Scarabaeiformia</taxon>
        <taxon>Scarabaeidae</taxon>
        <taxon>Rutelinae</taxon>
        <taxon>Popillia</taxon>
    </lineage>
</organism>
<dbReference type="InterPro" id="IPR050866">
    <property type="entry name" value="CNG_cation_channel"/>
</dbReference>
<feature type="transmembrane region" description="Helical" evidence="2">
    <location>
        <begin position="204"/>
        <end position="225"/>
    </location>
</feature>
<feature type="domain" description="Cyclic nucleotide-binding" evidence="3">
    <location>
        <begin position="529"/>
        <end position="627"/>
    </location>
</feature>
<dbReference type="CDD" id="cd00038">
    <property type="entry name" value="CAP_ED"/>
    <property type="match status" value="4"/>
</dbReference>
<feature type="transmembrane region" description="Helical" evidence="2">
    <location>
        <begin position="718"/>
        <end position="740"/>
    </location>
</feature>
<dbReference type="GO" id="GO:0044877">
    <property type="term" value="F:protein-containing complex binding"/>
    <property type="evidence" value="ECO:0007669"/>
    <property type="project" value="TreeGrafter"/>
</dbReference>
<proteinExistence type="predicted"/>
<evidence type="ECO:0000313" key="4">
    <source>
        <dbReference type="EMBL" id="KAK9746251.1"/>
    </source>
</evidence>
<dbReference type="Pfam" id="PF00027">
    <property type="entry name" value="cNMP_binding"/>
    <property type="match status" value="2"/>
</dbReference>
<dbReference type="InterPro" id="IPR014710">
    <property type="entry name" value="RmlC-like_jellyroll"/>
</dbReference>
<keyword evidence="1" id="KW-0407">Ion channel</keyword>
<feature type="domain" description="Cyclic nucleotide-binding" evidence="3">
    <location>
        <begin position="1525"/>
        <end position="1629"/>
    </location>
</feature>
<evidence type="ECO:0000313" key="5">
    <source>
        <dbReference type="Proteomes" id="UP001458880"/>
    </source>
</evidence>
<dbReference type="Gene3D" id="1.10.287.70">
    <property type="match status" value="1"/>
</dbReference>
<dbReference type="EMBL" id="JASPKY010000041">
    <property type="protein sequence ID" value="KAK9746251.1"/>
    <property type="molecule type" value="Genomic_DNA"/>
</dbReference>
<keyword evidence="2" id="KW-1133">Transmembrane helix</keyword>
<feature type="transmembrane region" description="Helical" evidence="2">
    <location>
        <begin position="917"/>
        <end position="941"/>
    </location>
</feature>
<keyword evidence="2" id="KW-0812">Transmembrane</keyword>
<keyword evidence="1" id="KW-0406">Ion transport</keyword>
<feature type="transmembrane region" description="Helical" evidence="2">
    <location>
        <begin position="1415"/>
        <end position="1440"/>
    </location>
</feature>
<feature type="transmembrane region" description="Helical" evidence="2">
    <location>
        <begin position="237"/>
        <end position="255"/>
    </location>
</feature>
<evidence type="ECO:0000256" key="1">
    <source>
        <dbReference type="ARBA" id="ARBA00023286"/>
    </source>
</evidence>
<dbReference type="Proteomes" id="UP001458880">
    <property type="component" value="Unassembled WGS sequence"/>
</dbReference>
<dbReference type="InterPro" id="IPR018490">
    <property type="entry name" value="cNMP-bd_dom_sf"/>
</dbReference>
<feature type="transmembrane region" description="Helical" evidence="2">
    <location>
        <begin position="348"/>
        <end position="367"/>
    </location>
</feature>
<dbReference type="SUPFAM" id="SSF51206">
    <property type="entry name" value="cAMP-binding domain-like"/>
    <property type="match status" value="4"/>
</dbReference>
<dbReference type="PANTHER" id="PTHR45638">
    <property type="entry name" value="CYCLIC NUCLEOTIDE-GATED CATION CHANNEL SUBUNIT A"/>
    <property type="match status" value="1"/>
</dbReference>
<evidence type="ECO:0000259" key="3">
    <source>
        <dbReference type="PROSITE" id="PS50042"/>
    </source>
</evidence>
<dbReference type="SMART" id="SM00100">
    <property type="entry name" value="cNMP"/>
    <property type="match status" value="4"/>
</dbReference>
<dbReference type="PROSITE" id="PS50042">
    <property type="entry name" value="CNMP_BINDING_3"/>
    <property type="match status" value="4"/>
</dbReference>
<feature type="transmembrane region" description="Helical" evidence="2">
    <location>
        <begin position="275"/>
        <end position="301"/>
    </location>
</feature>
<reference evidence="4 5" key="1">
    <citation type="journal article" date="2024" name="BMC Genomics">
        <title>De novo assembly and annotation of Popillia japonica's genome with initial clues to its potential as an invasive pest.</title>
        <authorList>
            <person name="Cucini C."/>
            <person name="Boschi S."/>
            <person name="Funari R."/>
            <person name="Cardaioli E."/>
            <person name="Iannotti N."/>
            <person name="Marturano G."/>
            <person name="Paoli F."/>
            <person name="Bruttini M."/>
            <person name="Carapelli A."/>
            <person name="Frati F."/>
            <person name="Nardi F."/>
        </authorList>
    </citation>
    <scope>NUCLEOTIDE SEQUENCE [LARGE SCALE GENOMIC DNA]</scope>
    <source>
        <strain evidence="4">DMR45628</strain>
    </source>
</reference>
<dbReference type="Gene3D" id="2.60.120.10">
    <property type="entry name" value="Jelly Rolls"/>
    <property type="match status" value="4"/>
</dbReference>
<feature type="transmembrane region" description="Helical" evidence="2">
    <location>
        <begin position="851"/>
        <end position="869"/>
    </location>
</feature>
<feature type="transmembrane region" description="Helical" evidence="2">
    <location>
        <begin position="747"/>
        <end position="766"/>
    </location>
</feature>
<feature type="transmembrane region" description="Helical" evidence="2">
    <location>
        <begin position="1211"/>
        <end position="1231"/>
    </location>
</feature>
<dbReference type="GO" id="GO:0005221">
    <property type="term" value="F:intracellularly cyclic nucleotide-activated monoatomic cation channel activity"/>
    <property type="evidence" value="ECO:0007669"/>
    <property type="project" value="InterPro"/>
</dbReference>
<feature type="transmembrane region" description="Helical" evidence="2">
    <location>
        <begin position="1243"/>
        <end position="1262"/>
    </location>
</feature>
<feature type="transmembrane region" description="Helical" evidence="2">
    <location>
        <begin position="1354"/>
        <end position="1379"/>
    </location>
</feature>
<keyword evidence="1" id="KW-0813">Transport</keyword>
<feature type="transmembrane region" description="Helical" evidence="2">
    <location>
        <begin position="1391"/>
        <end position="1409"/>
    </location>
</feature>
<name>A0AAW1MJL8_POPJA</name>
<feature type="domain" description="Cyclic nucleotide-binding" evidence="3">
    <location>
        <begin position="1051"/>
        <end position="1150"/>
    </location>
</feature>
<keyword evidence="2" id="KW-0472">Membrane</keyword>
<evidence type="ECO:0000256" key="2">
    <source>
        <dbReference type="SAM" id="Phobius"/>
    </source>
</evidence>
<dbReference type="PANTHER" id="PTHR45638:SF11">
    <property type="entry name" value="CYCLIC NUCLEOTIDE-GATED CATION CHANNEL SUBUNIT A"/>
    <property type="match status" value="1"/>
</dbReference>
<accession>A0AAW1MJL8</accession>
<keyword evidence="5" id="KW-1185">Reference proteome</keyword>
<feature type="domain" description="Cyclic nucleotide-binding" evidence="3">
    <location>
        <begin position="1"/>
        <end position="85"/>
    </location>
</feature>
<gene>
    <name evidence="4" type="ORF">QE152_g6232</name>
</gene>
<keyword evidence="1" id="KW-1071">Ligand-gated ion channel</keyword>
<sequence>MEHRFFLPGEMLCRKHVSKSCMIYVVSGIIQIISEEDSETPILSLSNGTCFGETTLLIDYPATYSVVSRTYCETIVLERRRFIEMYKIFPKTCRNLALDAAKRYTKAKEYNALRKFQESRYKEDADIDEDPSMVYIKSALRRLLFNEEIAGKHARLAKSMLQYYCFCADYLNLCTIPEDRELITDSVFINTKFPYIFQPNCVVITAWDLFVSVIATSLVIVYPMFVCVTNNQTRVNAYKYFVGGITFLWTIDIYFKISTAVKTRSVFLTNISNIIYYRLSTVSFIVDLMCVFPVGYIFSILSSNSDVRMMMILESHKLLKIYRVQTFVATFGQLNSTAMLTIKYFKVAMYSFILIYYSACTLFFMLCRNGCHPEFINKVNLYYNISSDNALLIFLQLYTVSSYFICDVEVFEIISLLTNEQIIYTIGLQILYTSVYIYLLADTIATDTVKQQEKHEFKEFAADMDIIMKTYRFPPVRQKSVWDVLMGHYTLDMGITFLNPQVNRTVLSRDLFSLYRFIMYSKYIRTIPIFAFLDDKTLNDICRKATIVMYTRDQIIEYAGAVCHEIYYIVNGQCKRVDRRGHTTVLQPNDFFSLFEVSMGMLTMHTIVAITDCKIIAITAQDYLKFIRKYKQLKEYIDDAVTHCKNDERYHLIAADDHIDQLDLLPCESCKSPKNYHVFKMPKKVSDNVSFYIGYGVWMRCAKVFLMKITVTSYGRFLFYYEVFRVIMVLATNFLCSLVFTIDDTSFFYALLTFDILTWIDLYIMHHVCYFNKAGLEISHPALTAKNYWTHSFALDLIGCIPIDYPVPTKSMEGFQLRLNRCLQIRRILSFFNYLNGNNIARSGLQDILKYFPLCVLVINYISMFFLVLNCNVTDGNNNDNECACAYLVKRKMSNITFTPLNMQAKRKMSNITFTPLNMQAASLLFISSSLTMIGMIRFYVKAFAEMIFLNVLVLFAAFFTIWLTAKMVANNFYRNSDLTTYQQAIKELVLFFSYRKVDKNIKKELINHYEHVWKKKRCKNIQNMTSYFGTCFKGDLLFDIFGEKIMASQLFPRANRSFYKSLLLQMEHIVLLKRAIIYKVNDVHNLIFFLLRGEVEVLGADHKKLQILTSGSLFGSLDNYPFMRQTLMMIAKSNVELLRISNHELHHILSQYVRIYRHYLHLTNMHNDYIESQGYVYSQKALVRTFKRVGHQRFVYRMYRKLNPIYKENATIRILQIFTLIMTGFIGVHLELYQKITWDTTQWILGILYFLDLLHVIKMYLKFHTSYVNEFGLTVMDRHKIAKHYYKNKLEFYIDFISIIPLDAFAWTLEESTIKALMLSYLRINRTIRIVEVCNVLKNASEKLYINVVVMRMLFICVMLSLYIHILTGVLVIIRYLLRIHIPAYDDRIIIYESTALVVIYTTMGNSINNFTITFTFVIVTCCVILTVMGRFIITLFIAETCAIMESVNKNRNAYTVFASKILSFISTKDVSEPIKEEIQRYLQLMWVHHRGVDFPQLLENAPYYLREATLNAMFGCHIRKHSVLGNCHVDLIRQMAAEMRLVILFPGNIVVNKGDIDQCMYFIHLGVVDALSEDSIDCEVIEHTLVAGDSFGLIQGIHPRHGHDYTYKARKHTILVKLERKRWFYILSMFPASQEIISDYLDVQFHDDQNNN</sequence>
<protein>
    <submittedName>
        <fullName evidence="4">Cyclic nucleotide-binding domain</fullName>
    </submittedName>
</protein>
<feature type="transmembrane region" description="Helical" evidence="2">
    <location>
        <begin position="947"/>
        <end position="966"/>
    </location>
</feature>